<evidence type="ECO:0000259" key="3">
    <source>
        <dbReference type="Pfam" id="PF13360"/>
    </source>
</evidence>
<dbReference type="PANTHER" id="PTHR34512:SF30">
    <property type="entry name" value="OUTER MEMBRANE PROTEIN ASSEMBLY FACTOR BAMB"/>
    <property type="match status" value="1"/>
</dbReference>
<feature type="region of interest" description="Disordered" evidence="1">
    <location>
        <begin position="1"/>
        <end position="72"/>
    </location>
</feature>
<evidence type="ECO:0000256" key="2">
    <source>
        <dbReference type="SAM" id="Phobius"/>
    </source>
</evidence>
<protein>
    <recommendedName>
        <fullName evidence="3">Pyrrolo-quinoline quinone repeat domain-containing protein</fullName>
    </recommendedName>
</protein>
<accession>A0ABP8DZ45</accession>
<reference evidence="5" key="1">
    <citation type="journal article" date="2019" name="Int. J. Syst. Evol. Microbiol.">
        <title>The Global Catalogue of Microorganisms (GCM) 10K type strain sequencing project: providing services to taxonomists for standard genome sequencing and annotation.</title>
        <authorList>
            <consortium name="The Broad Institute Genomics Platform"/>
            <consortium name="The Broad Institute Genome Sequencing Center for Infectious Disease"/>
            <person name="Wu L."/>
            <person name="Ma J."/>
        </authorList>
    </citation>
    <scope>NUCLEOTIDE SEQUENCE [LARGE SCALE GENOMIC DNA]</scope>
    <source>
        <strain evidence="5">JCM 17442</strain>
    </source>
</reference>
<dbReference type="InterPro" id="IPR011047">
    <property type="entry name" value="Quinoprotein_ADH-like_sf"/>
</dbReference>
<keyword evidence="2" id="KW-0812">Transmembrane</keyword>
<sequence length="544" mass="56867">MDEVPPPVDPEWSPPRPPAPASVWAAAAGRDRVERGRAEHDRAERAPEPDGDDLPTFTAGGRRPPPTGSRTRGSLRRLWARIGRGRRILLSYAGLAALIVAVTAVGAALQPSYGALPGWQGIRVDDLRSAPRTSPWAVDLASTLAPGSPPECLRFTGVDVGQDLVAVRADSPSDTGSVDDPVCSMVPEGFRSRVALLDTATGDVRWVHDVAADLSASGGVAVSSTSVVDDGSRLLIRAGTSSQAVVESLSLGTGQVLESTGAMPWSQEDRFTAGGRVVATGRLSPDGLSYVYELRDVDDLSHVVWTGPGNETATMIALSDRLLLGDTATVQIPLATGVPRAWGAPVDTTLGYAVRDDVVYSPHTTGSGVTTTPSGGFSAIDRDGRVLWSSDLGLRGSYSLTRSCLAVTNRAADRLSCLDYRTGAVRWTTGVSTFSYAGSAVGQRTDDVFTASTTDRARVVALSGSTGHQRFSADVPVGSYVVAAGHTVVYALAYGIAGSRSTVIALDASSGARLWTHDSGLQVSVWGGHLIDVGRDGLARRLDG</sequence>
<evidence type="ECO:0000313" key="5">
    <source>
        <dbReference type="Proteomes" id="UP001501594"/>
    </source>
</evidence>
<dbReference type="Gene3D" id="2.130.10.10">
    <property type="entry name" value="YVTN repeat-like/Quinoprotein amine dehydrogenase"/>
    <property type="match status" value="1"/>
</dbReference>
<dbReference type="SUPFAM" id="SSF50998">
    <property type="entry name" value="Quinoprotein alcohol dehydrogenase-like"/>
    <property type="match status" value="1"/>
</dbReference>
<dbReference type="InterPro" id="IPR015943">
    <property type="entry name" value="WD40/YVTN_repeat-like_dom_sf"/>
</dbReference>
<dbReference type="PANTHER" id="PTHR34512">
    <property type="entry name" value="CELL SURFACE PROTEIN"/>
    <property type="match status" value="1"/>
</dbReference>
<keyword evidence="2" id="KW-1133">Transmembrane helix</keyword>
<feature type="compositionally biased region" description="Low complexity" evidence="1">
    <location>
        <begin position="55"/>
        <end position="72"/>
    </location>
</feature>
<dbReference type="EMBL" id="BAABAU010000001">
    <property type="protein sequence ID" value="GAA4265245.1"/>
    <property type="molecule type" value="Genomic_DNA"/>
</dbReference>
<feature type="transmembrane region" description="Helical" evidence="2">
    <location>
        <begin position="89"/>
        <end position="109"/>
    </location>
</feature>
<comment type="caution">
    <text evidence="4">The sequence shown here is derived from an EMBL/GenBank/DDBJ whole genome shotgun (WGS) entry which is preliminary data.</text>
</comment>
<feature type="compositionally biased region" description="Pro residues" evidence="1">
    <location>
        <begin position="1"/>
        <end position="20"/>
    </location>
</feature>
<name>A0ABP8DZ45_9MICO</name>
<dbReference type="Proteomes" id="UP001501594">
    <property type="component" value="Unassembled WGS sequence"/>
</dbReference>
<feature type="compositionally biased region" description="Basic and acidic residues" evidence="1">
    <location>
        <begin position="29"/>
        <end position="48"/>
    </location>
</feature>
<feature type="domain" description="Pyrrolo-quinoline quinone repeat" evidence="3">
    <location>
        <begin position="378"/>
        <end position="432"/>
    </location>
</feature>
<dbReference type="RefSeq" id="WP_344793786.1">
    <property type="nucleotide sequence ID" value="NZ_BAABAU010000001.1"/>
</dbReference>
<proteinExistence type="predicted"/>
<keyword evidence="5" id="KW-1185">Reference proteome</keyword>
<keyword evidence="2" id="KW-0472">Membrane</keyword>
<evidence type="ECO:0000313" key="4">
    <source>
        <dbReference type="EMBL" id="GAA4265245.1"/>
    </source>
</evidence>
<dbReference type="InterPro" id="IPR002372">
    <property type="entry name" value="PQQ_rpt_dom"/>
</dbReference>
<gene>
    <name evidence="4" type="ORF">GCM10022256_08570</name>
</gene>
<organism evidence="4 5">
    <name type="scientific">Frondihabitans peucedani</name>
    <dbReference type="NCBI Taxonomy" id="598626"/>
    <lineage>
        <taxon>Bacteria</taxon>
        <taxon>Bacillati</taxon>
        <taxon>Actinomycetota</taxon>
        <taxon>Actinomycetes</taxon>
        <taxon>Micrococcales</taxon>
        <taxon>Microbacteriaceae</taxon>
        <taxon>Frondihabitans</taxon>
    </lineage>
</organism>
<feature type="domain" description="Pyrrolo-quinoline quinone repeat" evidence="3">
    <location>
        <begin position="449"/>
        <end position="520"/>
    </location>
</feature>
<evidence type="ECO:0000256" key="1">
    <source>
        <dbReference type="SAM" id="MobiDB-lite"/>
    </source>
</evidence>
<dbReference type="Pfam" id="PF13360">
    <property type="entry name" value="PQQ_2"/>
    <property type="match status" value="2"/>
</dbReference>